<name>A0ABT6F4R2_9BACT</name>
<dbReference type="InterPro" id="IPR025540">
    <property type="entry name" value="FlK"/>
</dbReference>
<dbReference type="EMBL" id="JARRAG010000001">
    <property type="protein sequence ID" value="MDG3002404.1"/>
    <property type="molecule type" value="Genomic_DNA"/>
</dbReference>
<feature type="domain" description="Fluoroacetyl-CoA-specific thioesterase-like" evidence="1">
    <location>
        <begin position="18"/>
        <end position="118"/>
    </location>
</feature>
<dbReference type="RefSeq" id="WP_277858768.1">
    <property type="nucleotide sequence ID" value="NZ_JARRAG010000001.1"/>
</dbReference>
<accession>A0ABT6F4R2</accession>
<protein>
    <submittedName>
        <fullName evidence="2">Thioesterase family protein</fullName>
    </submittedName>
</protein>
<dbReference type="SUPFAM" id="SSF54637">
    <property type="entry name" value="Thioesterase/thiol ester dehydrase-isomerase"/>
    <property type="match status" value="1"/>
</dbReference>
<dbReference type="Gene3D" id="3.10.129.10">
    <property type="entry name" value="Hotdog Thioesterase"/>
    <property type="match status" value="1"/>
</dbReference>
<sequence>MRAGLKVGATGERRFVVETAHAIDFAEGGMPAILCTPWLVWFLEHAAREAVVPFLGEGESTVGSHIEVDHLAATPVGQAVACLARVVHVEGSRVSFQLEARDESEVIARGFHRLHVIDAGRLARRVDSKRRRS</sequence>
<dbReference type="PIRSF" id="PIRSF014972">
    <property type="entry name" value="FlK"/>
    <property type="match status" value="1"/>
</dbReference>
<comment type="caution">
    <text evidence="2">The sequence shown here is derived from an EMBL/GenBank/DDBJ whole genome shotgun (WGS) entry which is preliminary data.</text>
</comment>
<dbReference type="InterPro" id="IPR029069">
    <property type="entry name" value="HotDog_dom_sf"/>
</dbReference>
<organism evidence="2 3">
    <name type="scientific">Paludisphaera mucosa</name>
    <dbReference type="NCBI Taxonomy" id="3030827"/>
    <lineage>
        <taxon>Bacteria</taxon>
        <taxon>Pseudomonadati</taxon>
        <taxon>Planctomycetota</taxon>
        <taxon>Planctomycetia</taxon>
        <taxon>Isosphaerales</taxon>
        <taxon>Isosphaeraceae</taxon>
        <taxon>Paludisphaera</taxon>
    </lineage>
</organism>
<proteinExistence type="predicted"/>
<dbReference type="PANTHER" id="PTHR36934">
    <property type="entry name" value="BLR0278 PROTEIN"/>
    <property type="match status" value="1"/>
</dbReference>
<evidence type="ECO:0000313" key="3">
    <source>
        <dbReference type="Proteomes" id="UP001216907"/>
    </source>
</evidence>
<gene>
    <name evidence="2" type="ORF">PZE19_01260</name>
</gene>
<dbReference type="Pfam" id="PF22636">
    <property type="entry name" value="FlK"/>
    <property type="match status" value="1"/>
</dbReference>
<reference evidence="2 3" key="1">
    <citation type="submission" date="2023-03" db="EMBL/GenBank/DDBJ databases">
        <title>Paludisphaera mucosa sp. nov. a novel planctomycete from northern fen.</title>
        <authorList>
            <person name="Ivanova A."/>
        </authorList>
    </citation>
    <scope>NUCLEOTIDE SEQUENCE [LARGE SCALE GENOMIC DNA]</scope>
    <source>
        <strain evidence="2 3">Pla2</strain>
    </source>
</reference>
<dbReference type="Proteomes" id="UP001216907">
    <property type="component" value="Unassembled WGS sequence"/>
</dbReference>
<evidence type="ECO:0000259" key="1">
    <source>
        <dbReference type="Pfam" id="PF22636"/>
    </source>
</evidence>
<evidence type="ECO:0000313" key="2">
    <source>
        <dbReference type="EMBL" id="MDG3002404.1"/>
    </source>
</evidence>
<dbReference type="InterPro" id="IPR054485">
    <property type="entry name" value="FlK-like_dom"/>
</dbReference>
<dbReference type="PANTHER" id="PTHR36934:SF1">
    <property type="entry name" value="THIOESTERASE DOMAIN-CONTAINING PROTEIN"/>
    <property type="match status" value="1"/>
</dbReference>
<keyword evidence="3" id="KW-1185">Reference proteome</keyword>